<dbReference type="AlphaFoldDB" id="A0A5B7ILD0"/>
<evidence type="ECO:0000256" key="1">
    <source>
        <dbReference type="SAM" id="MobiDB-lite"/>
    </source>
</evidence>
<comment type="caution">
    <text evidence="2">The sequence shown here is derived from an EMBL/GenBank/DDBJ whole genome shotgun (WGS) entry which is preliminary data.</text>
</comment>
<gene>
    <name evidence="2" type="ORF">E2C01_077927</name>
</gene>
<feature type="region of interest" description="Disordered" evidence="1">
    <location>
        <begin position="1"/>
        <end position="22"/>
    </location>
</feature>
<accession>A0A5B7ILD0</accession>
<proteinExistence type="predicted"/>
<keyword evidence="3" id="KW-1185">Reference proteome</keyword>
<evidence type="ECO:0000313" key="3">
    <source>
        <dbReference type="Proteomes" id="UP000324222"/>
    </source>
</evidence>
<sequence length="52" mass="5918">MVTRAGRCDAPSPSPPMTCYTEHARLRGRGKTKLDPDLEEGNIRLCIFFVFY</sequence>
<reference evidence="2 3" key="1">
    <citation type="submission" date="2019-05" db="EMBL/GenBank/DDBJ databases">
        <title>Another draft genome of Portunus trituberculatus and its Hox gene families provides insights of decapod evolution.</title>
        <authorList>
            <person name="Jeong J.-H."/>
            <person name="Song I."/>
            <person name="Kim S."/>
            <person name="Choi T."/>
            <person name="Kim D."/>
            <person name="Ryu S."/>
            <person name="Kim W."/>
        </authorList>
    </citation>
    <scope>NUCLEOTIDE SEQUENCE [LARGE SCALE GENOMIC DNA]</scope>
    <source>
        <tissue evidence="2">Muscle</tissue>
    </source>
</reference>
<dbReference type="Proteomes" id="UP000324222">
    <property type="component" value="Unassembled WGS sequence"/>
</dbReference>
<dbReference type="EMBL" id="VSRR010061910">
    <property type="protein sequence ID" value="MPC83223.1"/>
    <property type="molecule type" value="Genomic_DNA"/>
</dbReference>
<name>A0A5B7ILD0_PORTR</name>
<evidence type="ECO:0000313" key="2">
    <source>
        <dbReference type="EMBL" id="MPC83223.1"/>
    </source>
</evidence>
<organism evidence="2 3">
    <name type="scientific">Portunus trituberculatus</name>
    <name type="common">Swimming crab</name>
    <name type="synonym">Neptunus trituberculatus</name>
    <dbReference type="NCBI Taxonomy" id="210409"/>
    <lineage>
        <taxon>Eukaryota</taxon>
        <taxon>Metazoa</taxon>
        <taxon>Ecdysozoa</taxon>
        <taxon>Arthropoda</taxon>
        <taxon>Crustacea</taxon>
        <taxon>Multicrustacea</taxon>
        <taxon>Malacostraca</taxon>
        <taxon>Eumalacostraca</taxon>
        <taxon>Eucarida</taxon>
        <taxon>Decapoda</taxon>
        <taxon>Pleocyemata</taxon>
        <taxon>Brachyura</taxon>
        <taxon>Eubrachyura</taxon>
        <taxon>Portunoidea</taxon>
        <taxon>Portunidae</taxon>
        <taxon>Portuninae</taxon>
        <taxon>Portunus</taxon>
    </lineage>
</organism>
<protein>
    <submittedName>
        <fullName evidence="2">Uncharacterized protein</fullName>
    </submittedName>
</protein>